<evidence type="ECO:0000313" key="2">
    <source>
        <dbReference type="EMBL" id="CAB4731118.1"/>
    </source>
</evidence>
<dbReference type="EMBL" id="CAEZYU010000009">
    <property type="protein sequence ID" value="CAB4731118.1"/>
    <property type="molecule type" value="Genomic_DNA"/>
</dbReference>
<evidence type="ECO:0000256" key="1">
    <source>
        <dbReference type="SAM" id="MobiDB-lite"/>
    </source>
</evidence>
<accession>A0A6J6S8V6</accession>
<reference evidence="2" key="1">
    <citation type="submission" date="2020-05" db="EMBL/GenBank/DDBJ databases">
        <authorList>
            <person name="Chiriac C."/>
            <person name="Salcher M."/>
            <person name="Ghai R."/>
            <person name="Kavagutti S V."/>
        </authorList>
    </citation>
    <scope>NUCLEOTIDE SEQUENCE</scope>
</reference>
<feature type="region of interest" description="Disordered" evidence="1">
    <location>
        <begin position="1"/>
        <end position="29"/>
    </location>
</feature>
<sequence>MGPNRDNGSAVVPVGSDEPAGTSFGGVMR</sequence>
<gene>
    <name evidence="2" type="ORF">UFOPK2766_00321</name>
</gene>
<protein>
    <submittedName>
        <fullName evidence="2">Unannotated protein</fullName>
    </submittedName>
</protein>
<dbReference type="AlphaFoldDB" id="A0A6J6S8V6"/>
<organism evidence="2">
    <name type="scientific">freshwater metagenome</name>
    <dbReference type="NCBI Taxonomy" id="449393"/>
    <lineage>
        <taxon>unclassified sequences</taxon>
        <taxon>metagenomes</taxon>
        <taxon>ecological metagenomes</taxon>
    </lineage>
</organism>
<name>A0A6J6S8V6_9ZZZZ</name>
<proteinExistence type="predicted"/>